<dbReference type="AlphaFoldDB" id="A0A3E3IGZ7"/>
<name>A0A3E3IGZ7_9FIRM</name>
<keyword evidence="1" id="KW-1133">Transmembrane helix</keyword>
<protein>
    <submittedName>
        <fullName evidence="2">Uncharacterized protein</fullName>
    </submittedName>
</protein>
<evidence type="ECO:0000313" key="3">
    <source>
        <dbReference type="Proteomes" id="UP000260828"/>
    </source>
</evidence>
<comment type="caution">
    <text evidence="2">The sequence shown here is derived from an EMBL/GenBank/DDBJ whole genome shotgun (WGS) entry which is preliminary data.</text>
</comment>
<feature type="transmembrane region" description="Helical" evidence="1">
    <location>
        <begin position="36"/>
        <end position="55"/>
    </location>
</feature>
<feature type="transmembrane region" description="Helical" evidence="1">
    <location>
        <begin position="67"/>
        <end position="88"/>
    </location>
</feature>
<dbReference type="Proteomes" id="UP000260828">
    <property type="component" value="Unassembled WGS sequence"/>
</dbReference>
<keyword evidence="1" id="KW-0472">Membrane</keyword>
<dbReference type="EMBL" id="QVME01000008">
    <property type="protein sequence ID" value="RGE66340.1"/>
    <property type="molecule type" value="Genomic_DNA"/>
</dbReference>
<accession>A0A3E3IGZ7</accession>
<gene>
    <name evidence="2" type="ORF">DXC40_13735</name>
</gene>
<organism evidence="2 3">
    <name type="scientific">Anaerotruncus colihominis</name>
    <dbReference type="NCBI Taxonomy" id="169435"/>
    <lineage>
        <taxon>Bacteria</taxon>
        <taxon>Bacillati</taxon>
        <taxon>Bacillota</taxon>
        <taxon>Clostridia</taxon>
        <taxon>Eubacteriales</taxon>
        <taxon>Oscillospiraceae</taxon>
        <taxon>Anaerotruncus</taxon>
    </lineage>
</organism>
<feature type="transmembrane region" description="Helical" evidence="1">
    <location>
        <begin position="12"/>
        <end position="30"/>
    </location>
</feature>
<proteinExistence type="predicted"/>
<keyword evidence="1" id="KW-0812">Transmembrane</keyword>
<reference evidence="2 3" key="1">
    <citation type="submission" date="2018-08" db="EMBL/GenBank/DDBJ databases">
        <title>A genome reference for cultivated species of the human gut microbiota.</title>
        <authorList>
            <person name="Zou Y."/>
            <person name="Xue W."/>
            <person name="Luo G."/>
        </authorList>
    </citation>
    <scope>NUCLEOTIDE SEQUENCE [LARGE SCALE GENOMIC DNA]</scope>
    <source>
        <strain evidence="2 3">TF05-12AC</strain>
    </source>
</reference>
<evidence type="ECO:0000256" key="1">
    <source>
        <dbReference type="SAM" id="Phobius"/>
    </source>
</evidence>
<evidence type="ECO:0000313" key="2">
    <source>
        <dbReference type="EMBL" id="RGE66340.1"/>
    </source>
</evidence>
<sequence>MNLQPKGKAFSYIYKAAAVLLALSHFWPSIRGTPALVMTACGWLMMIGWTFFEFFRDRENKRHAKIRYLITGLITYSILLWSSVHFVLRNRMQ</sequence>